<dbReference type="InterPro" id="IPR049945">
    <property type="entry name" value="AAA_22"/>
</dbReference>
<name>A0A7D7QAQ5_9NOSO</name>
<accession>A0A7D7QAQ5</accession>
<dbReference type="PANTHER" id="PTHR34301">
    <property type="entry name" value="DNA-BINDING PROTEIN-RELATED"/>
    <property type="match status" value="1"/>
</dbReference>
<dbReference type="GO" id="GO:0005524">
    <property type="term" value="F:ATP binding"/>
    <property type="evidence" value="ECO:0007669"/>
    <property type="project" value="UniProtKB-KW"/>
</dbReference>
<keyword evidence="5" id="KW-1185">Reference proteome</keyword>
<feature type="transmembrane region" description="Helical" evidence="2">
    <location>
        <begin position="62"/>
        <end position="86"/>
    </location>
</feature>
<evidence type="ECO:0000313" key="4">
    <source>
        <dbReference type="EMBL" id="QMS90197.1"/>
    </source>
</evidence>
<keyword evidence="2" id="KW-0812">Transmembrane</keyword>
<dbReference type="KEGG" id="ned:HUN01_22370"/>
<evidence type="ECO:0000313" key="5">
    <source>
        <dbReference type="Proteomes" id="UP000514713"/>
    </source>
</evidence>
<dbReference type="EMBL" id="CP054698">
    <property type="protein sequence ID" value="QMS90197.1"/>
    <property type="molecule type" value="Genomic_DNA"/>
</dbReference>
<proteinExistence type="predicted"/>
<dbReference type="Proteomes" id="UP000514713">
    <property type="component" value="Chromosome"/>
</dbReference>
<protein>
    <submittedName>
        <fullName evidence="4">ATP-binding protein</fullName>
    </submittedName>
</protein>
<sequence length="680" mass="77774">MLLTSGITGFALFLCRESINNSDVAVVLAVVLAVVSTLPLSWFLVFVGLIAFALAPAKNNRVFITTTLILIAVSIRNLGWLSALIIPVSLVSYYRIFDYFFFASFSFFTSIINRLHPQPLQLLHSLPPYTSELVWLPLPNHEQLFISAFRSNPQEPLNVFRYTQTFSLPGFQITLQNALPQIVADQLKQIQSIPELIFTTNSDHRILPFLISPFYHLDSDSDTSTPEIPLPKVKPELSILLPRLQTIIQDIQSALENENIARRERGLEKINNKLVQLQSQLSSLGLKDEAIKRWTPVLEHWQRVIELEQNEQCKLSQGELINPFQYGNPVRLEQKNLFKGRQRFANEVVRRVLDRDRPTLVLHGPRRCGKTSFLYNFPRLLPSDIIPVFVDMQSSAITTSESDFCFGLVRAIHKDCKSQGVQLPNIPKRTDFQASPYTTLEDWLDEALAQIGERRILLNLDEFEKIGIAIQNGQITLRLFDELRHLIQHYEQLCFLFSGVQTLEELGTNWSSYFISVVPIEMLYLEPNEAEDLLLNPDPAFALRYAPDIVQEVLRLANCHPYCLQLLGASMVNQANFNHTDFITVELLQASINDAFISGQPYFTNIWTQFTGTTPEEMVIGQELLLQVAKKDILLPITTEIAEKVLTRLFRYHILHKINGGYDFEIPLLKQWVKERAVRS</sequence>
<evidence type="ECO:0000256" key="1">
    <source>
        <dbReference type="SAM" id="Coils"/>
    </source>
</evidence>
<dbReference type="Gene3D" id="3.40.50.300">
    <property type="entry name" value="P-loop containing nucleotide triphosphate hydrolases"/>
    <property type="match status" value="1"/>
</dbReference>
<keyword evidence="4" id="KW-0067">ATP-binding</keyword>
<keyword evidence="4" id="KW-0547">Nucleotide-binding</keyword>
<feature type="coiled-coil region" evidence="1">
    <location>
        <begin position="260"/>
        <end position="287"/>
    </location>
</feature>
<keyword evidence="2" id="KW-1133">Transmembrane helix</keyword>
<dbReference type="SUPFAM" id="SSF52540">
    <property type="entry name" value="P-loop containing nucleoside triphosphate hydrolases"/>
    <property type="match status" value="1"/>
</dbReference>
<feature type="domain" description="ORC1/DEAH AAA+ ATPase" evidence="3">
    <location>
        <begin position="356"/>
        <end position="505"/>
    </location>
</feature>
<evidence type="ECO:0000259" key="3">
    <source>
        <dbReference type="Pfam" id="PF13401"/>
    </source>
</evidence>
<gene>
    <name evidence="4" type="ORF">HUN01_22370</name>
</gene>
<dbReference type="PANTHER" id="PTHR34301:SF8">
    <property type="entry name" value="ATPASE DOMAIN-CONTAINING PROTEIN"/>
    <property type="match status" value="1"/>
</dbReference>
<dbReference type="Pfam" id="PF13401">
    <property type="entry name" value="AAA_22"/>
    <property type="match status" value="1"/>
</dbReference>
<evidence type="ECO:0000256" key="2">
    <source>
        <dbReference type="SAM" id="Phobius"/>
    </source>
</evidence>
<dbReference type="GO" id="GO:0016887">
    <property type="term" value="F:ATP hydrolysis activity"/>
    <property type="evidence" value="ECO:0007669"/>
    <property type="project" value="InterPro"/>
</dbReference>
<dbReference type="AlphaFoldDB" id="A0A7D7QAQ5"/>
<feature type="transmembrane region" description="Helical" evidence="2">
    <location>
        <begin position="92"/>
        <end position="112"/>
    </location>
</feature>
<dbReference type="InterPro" id="IPR027417">
    <property type="entry name" value="P-loop_NTPase"/>
</dbReference>
<organism evidence="4 5">
    <name type="scientific">Nostoc edaphicum CCNP1411</name>
    <dbReference type="NCBI Taxonomy" id="1472755"/>
    <lineage>
        <taxon>Bacteria</taxon>
        <taxon>Bacillati</taxon>
        <taxon>Cyanobacteriota</taxon>
        <taxon>Cyanophyceae</taxon>
        <taxon>Nostocales</taxon>
        <taxon>Nostocaceae</taxon>
        <taxon>Nostoc</taxon>
    </lineage>
</organism>
<feature type="transmembrane region" description="Helical" evidence="2">
    <location>
        <begin position="25"/>
        <end position="55"/>
    </location>
</feature>
<keyword evidence="2" id="KW-0472">Membrane</keyword>
<reference evidence="5" key="1">
    <citation type="submission" date="2020-06" db="EMBL/GenBank/DDBJ databases">
        <title>Nostoc edaphicum CCNP1411 genome.</title>
        <authorList>
            <person name="Fidor A."/>
            <person name="Grabski M."/>
            <person name="Gawor J."/>
            <person name="Gromadka R."/>
            <person name="Wegrzyn G."/>
            <person name="Mazur-Marzec H."/>
        </authorList>
    </citation>
    <scope>NUCLEOTIDE SEQUENCE [LARGE SCALE GENOMIC DNA]</scope>
    <source>
        <strain evidence="5">CCNP1411</strain>
    </source>
</reference>
<keyword evidence="1" id="KW-0175">Coiled coil</keyword>